<dbReference type="InterPro" id="IPR052342">
    <property type="entry name" value="MCH/BMMD"/>
</dbReference>
<name>A0A0B3RVE7_9RHOB</name>
<protein>
    <submittedName>
        <fullName evidence="1">MaoC dehydratase-like protein</fullName>
    </submittedName>
</protein>
<accession>A0A225PST9</accession>
<gene>
    <name evidence="1" type="ORF">OA50_04652</name>
</gene>
<accession>A0A225QFF3</accession>
<dbReference type="Gene3D" id="3.10.129.10">
    <property type="entry name" value="Hotdog Thioesterase"/>
    <property type="match status" value="1"/>
</dbReference>
<evidence type="ECO:0000313" key="1">
    <source>
        <dbReference type="EMBL" id="KHQ50728.1"/>
    </source>
</evidence>
<proteinExistence type="predicted"/>
<dbReference type="RefSeq" id="WP_043145578.1">
    <property type="nucleotide sequence ID" value="NZ_AP022337.1"/>
</dbReference>
<dbReference type="CDD" id="cd03441">
    <property type="entry name" value="R_hydratase_like"/>
    <property type="match status" value="1"/>
</dbReference>
<organism evidence="1 2">
    <name type="scientific">Mameliella alba</name>
    <dbReference type="NCBI Taxonomy" id="561184"/>
    <lineage>
        <taxon>Bacteria</taxon>
        <taxon>Pseudomonadati</taxon>
        <taxon>Pseudomonadota</taxon>
        <taxon>Alphaproteobacteria</taxon>
        <taxon>Rhodobacterales</taxon>
        <taxon>Roseobacteraceae</taxon>
        <taxon>Mameliella</taxon>
    </lineage>
</organism>
<dbReference type="PANTHER" id="PTHR43664:SF1">
    <property type="entry name" value="BETA-METHYLMALYL-COA DEHYDRATASE"/>
    <property type="match status" value="1"/>
</dbReference>
<dbReference type="InterPro" id="IPR002539">
    <property type="entry name" value="MaoC-like_dom"/>
</dbReference>
<keyword evidence="2" id="KW-1185">Reference proteome</keyword>
<dbReference type="InterPro" id="IPR029069">
    <property type="entry name" value="HotDog_dom_sf"/>
</dbReference>
<comment type="caution">
    <text evidence="1">The sequence shown here is derived from an EMBL/GenBank/DDBJ whole genome shotgun (WGS) entry which is preliminary data.</text>
</comment>
<dbReference type="SUPFAM" id="SSF54637">
    <property type="entry name" value="Thioesterase/thiol ester dehydrase-isomerase"/>
    <property type="match status" value="1"/>
</dbReference>
<reference evidence="1 2" key="1">
    <citation type="submission" date="2014-10" db="EMBL/GenBank/DDBJ databases">
        <title>Genome sequence of Ponticoccus sp. strain UMTAT08 isolated from clonal culture of toxic dinoflagellate Alexandrium tamiyavanichii.</title>
        <authorList>
            <person name="Gan H.Y."/>
            <person name="Muhd D.-D."/>
            <person name="Mohd Noor M.E."/>
            <person name="Yeong Y.S."/>
            <person name="Usup G."/>
        </authorList>
    </citation>
    <scope>NUCLEOTIDE SEQUENCE [LARGE SCALE GENOMIC DNA]</scope>
    <source>
        <strain evidence="1 2">UMTAT08</strain>
    </source>
</reference>
<dbReference type="GeneID" id="66502472"/>
<dbReference type="PANTHER" id="PTHR43664">
    <property type="entry name" value="MONOAMINE OXIDASE-RELATED"/>
    <property type="match status" value="1"/>
</dbReference>
<dbReference type="OrthoDB" id="9796589at2"/>
<dbReference type="AlphaFoldDB" id="A0A0B3RVE7"/>
<accession>A0A0B3RVE7</accession>
<evidence type="ECO:0000313" key="2">
    <source>
        <dbReference type="Proteomes" id="UP000030960"/>
    </source>
</evidence>
<dbReference type="EMBL" id="JSUQ01000022">
    <property type="protein sequence ID" value="KHQ50728.1"/>
    <property type="molecule type" value="Genomic_DNA"/>
</dbReference>
<dbReference type="Proteomes" id="UP000030960">
    <property type="component" value="Unassembled WGS sequence"/>
</dbReference>
<dbReference type="STRING" id="561184.SAMN05216376_111105"/>
<dbReference type="Pfam" id="PF01575">
    <property type="entry name" value="MaoC_dehydratas"/>
    <property type="match status" value="1"/>
</dbReference>
<sequence>MADWTYFDDLEGGETCTTAAVTVTREMIRAYADLTGDHTPVHVDEEFARKSHFGGIVAHGLLGLALADGLKTQADLQFPPGASLGWEWDFTGPIHAGDAVHCRFTVGFMRTTSKPGWGIVHLESELVNQDGTVVQKGRHKLMILRNAQAEDAVQ</sequence>